<dbReference type="EMBL" id="MTPX02000073">
    <property type="protein sequence ID" value="PHP51933.1"/>
    <property type="molecule type" value="Genomic_DNA"/>
</dbReference>
<evidence type="ECO:0008006" key="4">
    <source>
        <dbReference type="Google" id="ProtNLM"/>
    </source>
</evidence>
<protein>
    <recommendedName>
        <fullName evidence="4">ThiS family protein</fullName>
    </recommendedName>
</protein>
<keyword evidence="3" id="KW-1185">Reference proteome</keyword>
<feature type="compositionally biased region" description="Polar residues" evidence="1">
    <location>
        <begin position="67"/>
        <end position="78"/>
    </location>
</feature>
<feature type="compositionally biased region" description="Basic and acidic residues" evidence="1">
    <location>
        <begin position="57"/>
        <end position="66"/>
    </location>
</feature>
<dbReference type="Proteomes" id="UP000194577">
    <property type="component" value="Unassembled WGS sequence"/>
</dbReference>
<sequence>MRVLLSVQSPAIDAPQVHDFIVTAQPDSTVGELADALDRALAEPRRRAFPEQPLKLVVDRQDEASDNRTVPSLWTGSTRLDPRARLGEGAVHDGMALGLGEPVADEDEPEA</sequence>
<evidence type="ECO:0000313" key="3">
    <source>
        <dbReference type="Proteomes" id="UP000194577"/>
    </source>
</evidence>
<comment type="caution">
    <text evidence="2">The sequence shown here is derived from an EMBL/GenBank/DDBJ whole genome shotgun (WGS) entry which is preliminary data.</text>
</comment>
<evidence type="ECO:0000256" key="1">
    <source>
        <dbReference type="SAM" id="MobiDB-lite"/>
    </source>
</evidence>
<reference evidence="2 3" key="1">
    <citation type="submission" date="2017-10" db="EMBL/GenBank/DDBJ databases">
        <title>Draft genome sequence of cellulolytic Actinomyces sp CtC72 isolated from cattle rumen fluid.</title>
        <authorList>
            <person name="Joshi A.J."/>
            <person name="Vasudevan G."/>
            <person name="Lanjekar V.B."/>
            <person name="Hivarkar S."/>
            <person name="Engineer A."/>
            <person name="Pore S.D."/>
            <person name="Dhakephalkar P.K."/>
            <person name="Dagar S."/>
        </authorList>
    </citation>
    <scope>NUCLEOTIDE SEQUENCE [LARGE SCALE GENOMIC DNA]</scope>
    <source>
        <strain evidence="3">CtC72</strain>
    </source>
</reference>
<feature type="region of interest" description="Disordered" evidence="1">
    <location>
        <begin position="52"/>
        <end position="111"/>
    </location>
</feature>
<gene>
    <name evidence="2" type="ORF">BW737_013330</name>
</gene>
<name>A0ABX4M9S8_9ACTO</name>
<organism evidence="2 3">
    <name type="scientific">Actinomyces ruminis</name>
    <dbReference type="NCBI Taxonomy" id="1937003"/>
    <lineage>
        <taxon>Bacteria</taxon>
        <taxon>Bacillati</taxon>
        <taxon>Actinomycetota</taxon>
        <taxon>Actinomycetes</taxon>
        <taxon>Actinomycetales</taxon>
        <taxon>Actinomycetaceae</taxon>
        <taxon>Actinomyces</taxon>
    </lineage>
</organism>
<proteinExistence type="predicted"/>
<evidence type="ECO:0000313" key="2">
    <source>
        <dbReference type="EMBL" id="PHP51933.1"/>
    </source>
</evidence>
<accession>A0ABX4M9S8</accession>